<dbReference type="NCBIfam" id="NF038303">
    <property type="entry name" value="EPS_HpsB"/>
    <property type="match status" value="1"/>
</dbReference>
<keyword evidence="1" id="KW-0812">Transmembrane</keyword>
<organism evidence="2 3">
    <name type="scientific">Planktothrix paucivesiculata PCC 9631</name>
    <dbReference type="NCBI Taxonomy" id="671071"/>
    <lineage>
        <taxon>Bacteria</taxon>
        <taxon>Bacillati</taxon>
        <taxon>Cyanobacteriota</taxon>
        <taxon>Cyanophyceae</taxon>
        <taxon>Oscillatoriophycideae</taxon>
        <taxon>Oscillatoriales</taxon>
        <taxon>Microcoleaceae</taxon>
        <taxon>Planktothrix</taxon>
    </lineage>
</organism>
<evidence type="ECO:0000313" key="3">
    <source>
        <dbReference type="Proteomes" id="UP000182190"/>
    </source>
</evidence>
<gene>
    <name evidence="2" type="ORF">PL9631_1130012</name>
</gene>
<keyword evidence="1" id="KW-1133">Transmembrane helix</keyword>
<dbReference type="EMBL" id="CZCS02000017">
    <property type="protein sequence ID" value="VXD15165.1"/>
    <property type="molecule type" value="Genomic_DNA"/>
</dbReference>
<protein>
    <recommendedName>
        <fullName evidence="4">Type II secretion system protein</fullName>
    </recommendedName>
</protein>
<evidence type="ECO:0000313" key="2">
    <source>
        <dbReference type="EMBL" id="VXD15165.1"/>
    </source>
</evidence>
<feature type="transmembrane region" description="Helical" evidence="1">
    <location>
        <begin position="21"/>
        <end position="44"/>
    </location>
</feature>
<sequence length="224" mass="23865">MNKHKFPKLNFRQSSESGYTILEGLMAILVVSALITMVGPVIAFSAGTRVQARRVELATQAAKTYMNAIRANPYNEDSTINTELVDGITSIAAPPATVTGFVAPAAVDLNCPNTNAYCTAPAGLYCVDFDNLPANQPGCTNNSLSDMIVQPVRSGGNPDQPNNGYKLGIRVYRANSFTPGIGNNLQTTTPSTNVTNALGNRNAPLVTMSSDIPSQTDRFSNFKD</sequence>
<keyword evidence="3" id="KW-1185">Reference proteome</keyword>
<dbReference type="RefSeq" id="WP_083624738.1">
    <property type="nucleotide sequence ID" value="NZ_LR735029.1"/>
</dbReference>
<dbReference type="OrthoDB" id="468208at2"/>
<keyword evidence="1" id="KW-0472">Membrane</keyword>
<dbReference type="Proteomes" id="UP000182190">
    <property type="component" value="Unassembled WGS sequence"/>
</dbReference>
<evidence type="ECO:0008006" key="4">
    <source>
        <dbReference type="Google" id="ProtNLM"/>
    </source>
</evidence>
<proteinExistence type="predicted"/>
<comment type="caution">
    <text evidence="2">The sequence shown here is derived from an EMBL/GenBank/DDBJ whole genome shotgun (WGS) entry which is preliminary data.</text>
</comment>
<reference evidence="2" key="1">
    <citation type="submission" date="2019-10" db="EMBL/GenBank/DDBJ databases">
        <authorList>
            <consortium name="Genoscope - CEA"/>
            <person name="William W."/>
        </authorList>
    </citation>
    <scope>NUCLEOTIDE SEQUENCE [LARGE SCALE GENOMIC DNA]</scope>
    <source>
        <strain evidence="2">BBR_PRJEB10994</strain>
    </source>
</reference>
<accession>A0A7Z9BJD6</accession>
<dbReference type="AlphaFoldDB" id="A0A7Z9BJD6"/>
<name>A0A7Z9BJD6_9CYAN</name>
<evidence type="ECO:0000256" key="1">
    <source>
        <dbReference type="SAM" id="Phobius"/>
    </source>
</evidence>